<evidence type="ECO:0000256" key="7">
    <source>
        <dbReference type="ARBA" id="ARBA00022842"/>
    </source>
</evidence>
<keyword evidence="8 9" id="KW-0051">Antiviral defense</keyword>
<keyword evidence="4 9" id="KW-0479">Metal-binding</keyword>
<dbReference type="CDD" id="cd09725">
    <property type="entry name" value="Cas2_I_II_III"/>
    <property type="match status" value="1"/>
</dbReference>
<evidence type="ECO:0000313" key="12">
    <source>
        <dbReference type="Proteomes" id="UP000092611"/>
    </source>
</evidence>
<dbReference type="EMBL" id="LS483458">
    <property type="protein sequence ID" value="SQH97119.1"/>
    <property type="molecule type" value="Genomic_DNA"/>
</dbReference>
<dbReference type="GeneID" id="56957603"/>
<dbReference type="PATRIC" id="fig|726.55.peg.628"/>
<dbReference type="EMBL" id="LZDL01000030">
    <property type="protein sequence ID" value="OBX45667.1"/>
    <property type="molecule type" value="Genomic_DNA"/>
</dbReference>
<dbReference type="Gene3D" id="3.30.70.240">
    <property type="match status" value="1"/>
</dbReference>
<evidence type="ECO:0000256" key="6">
    <source>
        <dbReference type="ARBA" id="ARBA00022801"/>
    </source>
</evidence>
<dbReference type="HAMAP" id="MF_01471">
    <property type="entry name" value="Cas2"/>
    <property type="match status" value="1"/>
</dbReference>
<dbReference type="Pfam" id="PF09827">
    <property type="entry name" value="CRISPR_Cas2"/>
    <property type="match status" value="1"/>
</dbReference>
<dbReference type="InterPro" id="IPR019199">
    <property type="entry name" value="Virulence_VapD/CRISPR_Cas2"/>
</dbReference>
<dbReference type="EC" id="3.1.-.-" evidence="9"/>
<evidence type="ECO:0000313" key="13">
    <source>
        <dbReference type="Proteomes" id="UP000248808"/>
    </source>
</evidence>
<evidence type="ECO:0000256" key="2">
    <source>
        <dbReference type="ARBA" id="ARBA00009959"/>
    </source>
</evidence>
<feature type="binding site" evidence="9">
    <location>
        <position position="9"/>
    </location>
    <ligand>
        <name>Mg(2+)</name>
        <dbReference type="ChEBI" id="CHEBI:18420"/>
        <note>catalytic</note>
    </ligand>
</feature>
<keyword evidence="5 9" id="KW-0255">Endonuclease</keyword>
<dbReference type="RefSeq" id="WP_046942426.1">
    <property type="nucleotide sequence ID" value="NZ_LCTJ01000021.1"/>
</dbReference>
<dbReference type="GO" id="GO:0004521">
    <property type="term" value="F:RNA endonuclease activity"/>
    <property type="evidence" value="ECO:0007669"/>
    <property type="project" value="InterPro"/>
</dbReference>
<reference evidence="10 12" key="1">
    <citation type="submission" date="2016-06" db="EMBL/GenBank/DDBJ databases">
        <title>Draft genome of Haemophilus haemolyticus CCUG 24149.</title>
        <authorList>
            <person name="Engstrom-Jakobsson H."/>
            <person name="Salva-Serra F."/>
            <person name="Thorell K."/>
            <person name="Gonzales-Siles L."/>
            <person name="Karlsson R."/>
            <person name="Boulund F."/>
            <person name="Engstrand L."/>
            <person name="Kristiansson E."/>
            <person name="Moore E."/>
        </authorList>
    </citation>
    <scope>NUCLEOTIDE SEQUENCE [LARGE SCALE GENOMIC DNA]</scope>
    <source>
        <strain evidence="10 12">CCUG 24149</strain>
    </source>
</reference>
<dbReference type="KEGG" id="hhz:NCTC10839_01014"/>
<protein>
    <recommendedName>
        <fullName evidence="9">CRISPR-associated endoribonuclease Cas2</fullName>
        <ecNumber evidence="9">3.1.-.-</ecNumber>
    </recommendedName>
</protein>
<dbReference type="GO" id="GO:0016787">
    <property type="term" value="F:hydrolase activity"/>
    <property type="evidence" value="ECO:0007669"/>
    <property type="project" value="UniProtKB-KW"/>
</dbReference>
<evidence type="ECO:0000313" key="10">
    <source>
        <dbReference type="EMBL" id="OBX45667.1"/>
    </source>
</evidence>
<dbReference type="Proteomes" id="UP000092611">
    <property type="component" value="Unassembled WGS sequence"/>
</dbReference>
<sequence length="96" mass="11106">MAQYLIGYDIADPKRLQRIYRRMTNYATPIQYSVFILDGTEKLLKQCLAEVMLIFHKKEDDLRVYPLPANAAQWRLGKSSLPDGIYWTALPTALTL</sequence>
<dbReference type="GO" id="GO:0046872">
    <property type="term" value="F:metal ion binding"/>
    <property type="evidence" value="ECO:0007669"/>
    <property type="project" value="UniProtKB-UniRule"/>
</dbReference>
<evidence type="ECO:0000256" key="4">
    <source>
        <dbReference type="ARBA" id="ARBA00022723"/>
    </source>
</evidence>
<comment type="similarity">
    <text evidence="2 9">Belongs to the CRISPR-associated endoribonuclease Cas2 protein family.</text>
</comment>
<dbReference type="GO" id="GO:0043571">
    <property type="term" value="P:maintenance of CRISPR repeat elements"/>
    <property type="evidence" value="ECO:0007669"/>
    <property type="project" value="UniProtKB-UniRule"/>
</dbReference>
<proteinExistence type="inferred from homology"/>
<keyword evidence="6 9" id="KW-0378">Hydrolase</keyword>
<dbReference type="PANTHER" id="PTHR34405">
    <property type="entry name" value="CRISPR-ASSOCIATED ENDORIBONUCLEASE CAS2"/>
    <property type="match status" value="1"/>
</dbReference>
<dbReference type="GO" id="GO:0051607">
    <property type="term" value="P:defense response to virus"/>
    <property type="evidence" value="ECO:0007669"/>
    <property type="project" value="UniProtKB-UniRule"/>
</dbReference>
<evidence type="ECO:0000256" key="1">
    <source>
        <dbReference type="ARBA" id="ARBA00001946"/>
    </source>
</evidence>
<dbReference type="Proteomes" id="UP000248808">
    <property type="component" value="Chromosome 1"/>
</dbReference>
<dbReference type="SUPFAM" id="SSF143430">
    <property type="entry name" value="TTP0101/SSO1404-like"/>
    <property type="match status" value="1"/>
</dbReference>
<evidence type="ECO:0000256" key="5">
    <source>
        <dbReference type="ARBA" id="ARBA00022759"/>
    </source>
</evidence>
<comment type="cofactor">
    <cofactor evidence="1 9">
        <name>Mg(2+)</name>
        <dbReference type="ChEBI" id="CHEBI:18420"/>
    </cofactor>
</comment>
<comment type="subunit">
    <text evidence="9">Homodimer, forms a heterotetramer with a Cas1 homodimer.</text>
</comment>
<keyword evidence="3 9" id="KW-0540">Nuclease</keyword>
<keyword evidence="7 9" id="KW-0460">Magnesium</keyword>
<accession>A0A1B8PD72</accession>
<evidence type="ECO:0000256" key="8">
    <source>
        <dbReference type="ARBA" id="ARBA00023118"/>
    </source>
</evidence>
<organism evidence="10 12">
    <name type="scientific">Haemophilus haemolyticus</name>
    <dbReference type="NCBI Taxonomy" id="726"/>
    <lineage>
        <taxon>Bacteria</taxon>
        <taxon>Pseudomonadati</taxon>
        <taxon>Pseudomonadota</taxon>
        <taxon>Gammaproteobacteria</taxon>
        <taxon>Pasteurellales</taxon>
        <taxon>Pasteurellaceae</taxon>
        <taxon>Haemophilus</taxon>
    </lineage>
</organism>
<dbReference type="InterPro" id="IPR021127">
    <property type="entry name" value="CRISPR_associated_Cas2"/>
</dbReference>
<dbReference type="AlphaFoldDB" id="A0A1B8PD72"/>
<dbReference type="NCBIfam" id="TIGR01573">
    <property type="entry name" value="cas2"/>
    <property type="match status" value="1"/>
</dbReference>
<dbReference type="OrthoDB" id="9798176at2"/>
<dbReference type="PANTHER" id="PTHR34405:SF3">
    <property type="entry name" value="CRISPR-ASSOCIATED ENDORIBONUCLEASE CAS2 3"/>
    <property type="match status" value="1"/>
</dbReference>
<evidence type="ECO:0000256" key="9">
    <source>
        <dbReference type="HAMAP-Rule" id="MF_01471"/>
    </source>
</evidence>
<gene>
    <name evidence="9" type="primary">cas2</name>
    <name evidence="10" type="ORF">A9Z62_05435</name>
    <name evidence="11" type="ORF">NCTC10839_01014</name>
</gene>
<evidence type="ECO:0000256" key="3">
    <source>
        <dbReference type="ARBA" id="ARBA00022722"/>
    </source>
</evidence>
<name>A0A1B8PD72_HAEHA</name>
<evidence type="ECO:0000313" key="11">
    <source>
        <dbReference type="EMBL" id="SQH97119.1"/>
    </source>
</evidence>
<reference evidence="11 13" key="2">
    <citation type="submission" date="2018-06" db="EMBL/GenBank/DDBJ databases">
        <authorList>
            <consortium name="Pathogen Informatics"/>
            <person name="Doyle S."/>
        </authorList>
    </citation>
    <scope>NUCLEOTIDE SEQUENCE [LARGE SCALE GENOMIC DNA]</scope>
    <source>
        <strain evidence="11 13">NCTC10839</strain>
    </source>
</reference>
<comment type="function">
    <text evidence="9">CRISPR (clustered regularly interspaced short palindromic repeat), is an adaptive immune system that provides protection against mobile genetic elements (viruses, transposable elements and conjugative plasmids). CRISPR clusters contain sequences complementary to antecedent mobile elements and target invading nucleic acids. CRISPR clusters are transcribed and processed into CRISPR RNA (crRNA). Functions as a ssRNA-specific endoribonuclease. Involved in the integration of spacer DNA into the CRISPR cassette.</text>
</comment>